<accession>A0A368U4T4</accession>
<dbReference type="AlphaFoldDB" id="A0A368U4T4"/>
<evidence type="ECO:0000313" key="3">
    <source>
        <dbReference type="Proteomes" id="UP000252405"/>
    </source>
</evidence>
<name>A0A368U4T4_9GAMM</name>
<dbReference type="Proteomes" id="UP000252405">
    <property type="component" value="Unassembled WGS sequence"/>
</dbReference>
<evidence type="ECO:0000313" key="2">
    <source>
        <dbReference type="EMBL" id="RCV91516.1"/>
    </source>
</evidence>
<proteinExistence type="predicted"/>
<keyword evidence="3" id="KW-1185">Reference proteome</keyword>
<protein>
    <submittedName>
        <fullName evidence="2">Uncharacterized protein</fullName>
    </submittedName>
</protein>
<dbReference type="EMBL" id="QPII01000001">
    <property type="protein sequence ID" value="RCV91516.1"/>
    <property type="molecule type" value="Genomic_DNA"/>
</dbReference>
<sequence length="101" mass="10841">MLRAGSLCLLVGSVDALREIGREAGAVTDGAQSWAGDCRGHGLGHEEDGRERGTGVPSQMELAGRGLFVEPFAEIETLNETTIVDHEKNLSLFSRRPVKHA</sequence>
<feature type="region of interest" description="Disordered" evidence="1">
    <location>
        <begin position="38"/>
        <end position="57"/>
    </location>
</feature>
<evidence type="ECO:0000256" key="1">
    <source>
        <dbReference type="SAM" id="MobiDB-lite"/>
    </source>
</evidence>
<gene>
    <name evidence="2" type="ORF">DU505_00105</name>
</gene>
<reference evidence="2 3" key="1">
    <citation type="submission" date="2018-07" db="EMBL/GenBank/DDBJ databases">
        <title>Halomonas montanilacus sp. nov., isolated from Lake Pengyan on Tibetan Plateau.</title>
        <authorList>
            <person name="Lu H."/>
            <person name="Xing P."/>
            <person name="Wu Q."/>
        </authorList>
    </citation>
    <scope>NUCLEOTIDE SEQUENCE [LARGE SCALE GENOMIC DNA]</scope>
    <source>
        <strain evidence="2 3">PYC7W</strain>
    </source>
</reference>
<dbReference type="RefSeq" id="WP_114476967.1">
    <property type="nucleotide sequence ID" value="NZ_QPII01000001.1"/>
</dbReference>
<feature type="compositionally biased region" description="Basic and acidic residues" evidence="1">
    <location>
        <begin position="38"/>
        <end position="53"/>
    </location>
</feature>
<comment type="caution">
    <text evidence="2">The sequence shown here is derived from an EMBL/GenBank/DDBJ whole genome shotgun (WGS) entry which is preliminary data.</text>
</comment>
<organism evidence="2 3">
    <name type="scientific">Billgrantia montanilacus</name>
    <dbReference type="NCBI Taxonomy" id="2282305"/>
    <lineage>
        <taxon>Bacteria</taxon>
        <taxon>Pseudomonadati</taxon>
        <taxon>Pseudomonadota</taxon>
        <taxon>Gammaproteobacteria</taxon>
        <taxon>Oceanospirillales</taxon>
        <taxon>Halomonadaceae</taxon>
        <taxon>Billgrantia</taxon>
    </lineage>
</organism>